<keyword evidence="2" id="KW-1185">Reference proteome</keyword>
<dbReference type="AlphaFoldDB" id="A0A0C3LD04"/>
<accession>A0A0C3LD04</accession>
<organism evidence="1 2">
    <name type="scientific">Tulasnella calospora MUT 4182</name>
    <dbReference type="NCBI Taxonomy" id="1051891"/>
    <lineage>
        <taxon>Eukaryota</taxon>
        <taxon>Fungi</taxon>
        <taxon>Dikarya</taxon>
        <taxon>Basidiomycota</taxon>
        <taxon>Agaricomycotina</taxon>
        <taxon>Agaricomycetes</taxon>
        <taxon>Cantharellales</taxon>
        <taxon>Tulasnellaceae</taxon>
        <taxon>Tulasnella</taxon>
    </lineage>
</organism>
<dbReference type="EMBL" id="KN823228">
    <property type="protein sequence ID" value="KIO19322.1"/>
    <property type="molecule type" value="Genomic_DNA"/>
</dbReference>
<dbReference type="HOGENOM" id="CLU_1897720_0_0_1"/>
<reference evidence="1 2" key="1">
    <citation type="submission" date="2014-04" db="EMBL/GenBank/DDBJ databases">
        <authorList>
            <consortium name="DOE Joint Genome Institute"/>
            <person name="Kuo A."/>
            <person name="Girlanda M."/>
            <person name="Perotto S."/>
            <person name="Kohler A."/>
            <person name="Nagy L.G."/>
            <person name="Floudas D."/>
            <person name="Copeland A."/>
            <person name="Barry K.W."/>
            <person name="Cichocki N."/>
            <person name="Veneault-Fourrey C."/>
            <person name="LaButti K."/>
            <person name="Lindquist E.A."/>
            <person name="Lipzen A."/>
            <person name="Lundell T."/>
            <person name="Morin E."/>
            <person name="Murat C."/>
            <person name="Sun H."/>
            <person name="Tunlid A."/>
            <person name="Henrissat B."/>
            <person name="Grigoriev I.V."/>
            <person name="Hibbett D.S."/>
            <person name="Martin F."/>
            <person name="Nordberg H.P."/>
            <person name="Cantor M.N."/>
            <person name="Hua S.X."/>
        </authorList>
    </citation>
    <scope>NUCLEOTIDE SEQUENCE [LARGE SCALE GENOMIC DNA]</scope>
    <source>
        <strain evidence="1 2">MUT 4182</strain>
    </source>
</reference>
<evidence type="ECO:0000313" key="2">
    <source>
        <dbReference type="Proteomes" id="UP000054248"/>
    </source>
</evidence>
<evidence type="ECO:0008006" key="3">
    <source>
        <dbReference type="Google" id="ProtNLM"/>
    </source>
</evidence>
<name>A0A0C3LD04_9AGAM</name>
<gene>
    <name evidence="1" type="ORF">M407DRAFT_246199</name>
</gene>
<sequence length="134" mass="15381">MCLDLVRDWDEFGGFLAQFPNTKSLKLLFTSCLTKRRLSRYLDNITACLHVLSLLRKLEIRVANQGPKAGALLKFKQECPSLEQFVDHEERGWVYIPSSDDGGGGFDARLEYQLVRRILRHDDDLPPPEWICSA</sequence>
<dbReference type="Proteomes" id="UP000054248">
    <property type="component" value="Unassembled WGS sequence"/>
</dbReference>
<protein>
    <recommendedName>
        <fullName evidence="3">FBD domain-containing protein</fullName>
    </recommendedName>
</protein>
<evidence type="ECO:0000313" key="1">
    <source>
        <dbReference type="EMBL" id="KIO19322.1"/>
    </source>
</evidence>
<reference evidence="2" key="2">
    <citation type="submission" date="2015-01" db="EMBL/GenBank/DDBJ databases">
        <title>Evolutionary Origins and Diversification of the Mycorrhizal Mutualists.</title>
        <authorList>
            <consortium name="DOE Joint Genome Institute"/>
            <consortium name="Mycorrhizal Genomics Consortium"/>
            <person name="Kohler A."/>
            <person name="Kuo A."/>
            <person name="Nagy L.G."/>
            <person name="Floudas D."/>
            <person name="Copeland A."/>
            <person name="Barry K.W."/>
            <person name="Cichocki N."/>
            <person name="Veneault-Fourrey C."/>
            <person name="LaButti K."/>
            <person name="Lindquist E.A."/>
            <person name="Lipzen A."/>
            <person name="Lundell T."/>
            <person name="Morin E."/>
            <person name="Murat C."/>
            <person name="Riley R."/>
            <person name="Ohm R."/>
            <person name="Sun H."/>
            <person name="Tunlid A."/>
            <person name="Henrissat B."/>
            <person name="Grigoriev I.V."/>
            <person name="Hibbett D.S."/>
            <person name="Martin F."/>
        </authorList>
    </citation>
    <scope>NUCLEOTIDE SEQUENCE [LARGE SCALE GENOMIC DNA]</scope>
    <source>
        <strain evidence="2">MUT 4182</strain>
    </source>
</reference>
<proteinExistence type="predicted"/>